<comment type="caution">
    <text evidence="4">The sequence shown here is derived from an EMBL/GenBank/DDBJ whole genome shotgun (WGS) entry which is preliminary data.</text>
</comment>
<dbReference type="InterPro" id="IPR044861">
    <property type="entry name" value="IPNS-like_FE2OG_OXY"/>
</dbReference>
<dbReference type="Pfam" id="PF14226">
    <property type="entry name" value="DIOX_N"/>
    <property type="match status" value="1"/>
</dbReference>
<dbReference type="InterPro" id="IPR027443">
    <property type="entry name" value="IPNS-like_sf"/>
</dbReference>
<comment type="similarity">
    <text evidence="1 2">Belongs to the iron/ascorbate-dependent oxidoreductase family.</text>
</comment>
<sequence length="369" mass="41723">MATTTTTKITTPLRYQDTPETTAHLNWADLISLNLSIFDQPGGKQQLATQLRTAIHTIGFFYITNFGLTPSAIDSQFHLCNLIMDLPLSEKMTYVIDPSLPGGPLGYKPAGRYPLGDSGLRDNVEFYDDPKWNAHFRARSRPQPVVDAAAETEAFARHMHHHVLYRLLVLVGIIMELEDEEALWKMHGYERMSNCHLRYMRHVPRTEEENDRLERKGGMIIPGHTDFGTFTFLFRQPVAALQVRAEEGEEWKWVRPVMDAVVVNVADTISFLTGGYLKSSTHRVVTPPPDQRHIPRTSVIYFSRPDDETPLKAVDSPVIRREGDKSKAPPGGAITAGDWVSARYKDIYRLQQNAKEDVEVVIKEIEAGA</sequence>
<keyword evidence="2" id="KW-0560">Oxidoreductase</keyword>
<dbReference type="EMBL" id="ML978720">
    <property type="protein sequence ID" value="KAF2087368.1"/>
    <property type="molecule type" value="Genomic_DNA"/>
</dbReference>
<organism evidence="4 5">
    <name type="scientific">Saccharata proteae CBS 121410</name>
    <dbReference type="NCBI Taxonomy" id="1314787"/>
    <lineage>
        <taxon>Eukaryota</taxon>
        <taxon>Fungi</taxon>
        <taxon>Dikarya</taxon>
        <taxon>Ascomycota</taxon>
        <taxon>Pezizomycotina</taxon>
        <taxon>Dothideomycetes</taxon>
        <taxon>Dothideomycetes incertae sedis</taxon>
        <taxon>Botryosphaeriales</taxon>
        <taxon>Saccharataceae</taxon>
        <taxon>Saccharata</taxon>
    </lineage>
</organism>
<dbReference type="Gene3D" id="2.60.120.330">
    <property type="entry name" value="B-lactam Antibiotic, Isopenicillin N Synthase, Chain"/>
    <property type="match status" value="1"/>
</dbReference>
<dbReference type="GO" id="GO:0016491">
    <property type="term" value="F:oxidoreductase activity"/>
    <property type="evidence" value="ECO:0007669"/>
    <property type="project" value="UniProtKB-KW"/>
</dbReference>
<evidence type="ECO:0000313" key="5">
    <source>
        <dbReference type="Proteomes" id="UP000799776"/>
    </source>
</evidence>
<keyword evidence="2" id="KW-0408">Iron</keyword>
<reference evidence="4" key="1">
    <citation type="journal article" date="2020" name="Stud. Mycol.">
        <title>101 Dothideomycetes genomes: a test case for predicting lifestyles and emergence of pathogens.</title>
        <authorList>
            <person name="Haridas S."/>
            <person name="Albert R."/>
            <person name="Binder M."/>
            <person name="Bloem J."/>
            <person name="Labutti K."/>
            <person name="Salamov A."/>
            <person name="Andreopoulos B."/>
            <person name="Baker S."/>
            <person name="Barry K."/>
            <person name="Bills G."/>
            <person name="Bluhm B."/>
            <person name="Cannon C."/>
            <person name="Castanera R."/>
            <person name="Culley D."/>
            <person name="Daum C."/>
            <person name="Ezra D."/>
            <person name="Gonzalez J."/>
            <person name="Henrissat B."/>
            <person name="Kuo A."/>
            <person name="Liang C."/>
            <person name="Lipzen A."/>
            <person name="Lutzoni F."/>
            <person name="Magnuson J."/>
            <person name="Mondo S."/>
            <person name="Nolan M."/>
            <person name="Ohm R."/>
            <person name="Pangilinan J."/>
            <person name="Park H.-J."/>
            <person name="Ramirez L."/>
            <person name="Alfaro M."/>
            <person name="Sun H."/>
            <person name="Tritt A."/>
            <person name="Yoshinaga Y."/>
            <person name="Zwiers L.-H."/>
            <person name="Turgeon B."/>
            <person name="Goodwin S."/>
            <person name="Spatafora J."/>
            <person name="Crous P."/>
            <person name="Grigoriev I."/>
        </authorList>
    </citation>
    <scope>NUCLEOTIDE SEQUENCE</scope>
    <source>
        <strain evidence="4">CBS 121410</strain>
    </source>
</reference>
<proteinExistence type="inferred from homology"/>
<dbReference type="PANTHER" id="PTHR47990">
    <property type="entry name" value="2-OXOGLUTARATE (2OG) AND FE(II)-DEPENDENT OXYGENASE SUPERFAMILY PROTEIN-RELATED"/>
    <property type="match status" value="1"/>
</dbReference>
<evidence type="ECO:0000256" key="1">
    <source>
        <dbReference type="ARBA" id="ARBA00008056"/>
    </source>
</evidence>
<evidence type="ECO:0000256" key="2">
    <source>
        <dbReference type="RuleBase" id="RU003682"/>
    </source>
</evidence>
<accession>A0A9P4HWW6</accession>
<evidence type="ECO:0000259" key="3">
    <source>
        <dbReference type="PROSITE" id="PS51471"/>
    </source>
</evidence>
<dbReference type="InterPro" id="IPR005123">
    <property type="entry name" value="Oxoglu/Fe-dep_dioxygenase_dom"/>
</dbReference>
<name>A0A9P4HWW6_9PEZI</name>
<keyword evidence="2" id="KW-0479">Metal-binding</keyword>
<feature type="domain" description="Fe2OG dioxygenase" evidence="3">
    <location>
        <begin position="200"/>
        <end position="305"/>
    </location>
</feature>
<keyword evidence="5" id="KW-1185">Reference proteome</keyword>
<dbReference type="GO" id="GO:0046872">
    <property type="term" value="F:metal ion binding"/>
    <property type="evidence" value="ECO:0007669"/>
    <property type="project" value="UniProtKB-KW"/>
</dbReference>
<dbReference type="Pfam" id="PF03171">
    <property type="entry name" value="2OG-FeII_Oxy"/>
    <property type="match status" value="1"/>
</dbReference>
<gene>
    <name evidence="4" type="ORF">K490DRAFT_42311</name>
</gene>
<dbReference type="SUPFAM" id="SSF51197">
    <property type="entry name" value="Clavaminate synthase-like"/>
    <property type="match status" value="1"/>
</dbReference>
<dbReference type="InterPro" id="IPR026992">
    <property type="entry name" value="DIOX_N"/>
</dbReference>
<dbReference type="OrthoDB" id="406156at2759"/>
<protein>
    <submittedName>
        <fullName evidence="4">2OG-Fe(II) oxygenase superfamily protein</fullName>
    </submittedName>
</protein>
<dbReference type="Proteomes" id="UP000799776">
    <property type="component" value="Unassembled WGS sequence"/>
</dbReference>
<dbReference type="PROSITE" id="PS51471">
    <property type="entry name" value="FE2OG_OXY"/>
    <property type="match status" value="1"/>
</dbReference>
<evidence type="ECO:0000313" key="4">
    <source>
        <dbReference type="EMBL" id="KAF2087368.1"/>
    </source>
</evidence>
<dbReference type="AlphaFoldDB" id="A0A9P4HWW6"/>
<dbReference type="GO" id="GO:0044283">
    <property type="term" value="P:small molecule biosynthetic process"/>
    <property type="evidence" value="ECO:0007669"/>
    <property type="project" value="UniProtKB-ARBA"/>
</dbReference>
<dbReference type="InterPro" id="IPR050231">
    <property type="entry name" value="Iron_ascorbate_oxido_reductase"/>
</dbReference>